<evidence type="ECO:0000256" key="4">
    <source>
        <dbReference type="RuleBase" id="RU363090"/>
    </source>
</evidence>
<dbReference type="PANTHER" id="PTHR12400:SF21">
    <property type="entry name" value="KINASE"/>
    <property type="match status" value="1"/>
</dbReference>
<comment type="similarity">
    <text evidence="1 4">Belongs to the inositol phosphokinase (IPK) family.</text>
</comment>
<proteinExistence type="inferred from homology"/>
<dbReference type="EC" id="2.7.-.-" evidence="4"/>
<feature type="region of interest" description="Disordered" evidence="5">
    <location>
        <begin position="832"/>
        <end position="924"/>
    </location>
</feature>
<reference evidence="6" key="2">
    <citation type="submission" date="2025-05" db="UniProtKB">
        <authorList>
            <consortium name="EnsemblMetazoa"/>
        </authorList>
    </citation>
    <scope>IDENTIFICATION</scope>
    <source>
        <strain evidence="6">Foshan</strain>
    </source>
</reference>
<keyword evidence="2 4" id="KW-0808">Transferase</keyword>
<feature type="compositionally biased region" description="Low complexity" evidence="5">
    <location>
        <begin position="287"/>
        <end position="297"/>
    </location>
</feature>
<keyword evidence="7" id="KW-1185">Reference proteome</keyword>
<dbReference type="RefSeq" id="XP_029716849.2">
    <property type="nucleotide sequence ID" value="XM_029860989.2"/>
</dbReference>
<dbReference type="Proteomes" id="UP000069940">
    <property type="component" value="Unassembled WGS sequence"/>
</dbReference>
<dbReference type="PANTHER" id="PTHR12400">
    <property type="entry name" value="INOSITOL POLYPHOSPHATE KINASE"/>
    <property type="match status" value="1"/>
</dbReference>
<sequence length="980" mass="107745">MLIALGIFNNFPFLSNVTSPSRSSPNEIVSACPIRSGISSISSITNRGKTTTATPHHGTGLFVLKCTEKFVKVAPQAVQQPLVSTVRFHFPPVVPVANPPPPDIERSSCRSRVQFSPQGVQQQPKQQKQNSFNVFNVVSSSQQSQQQQQQQQLLSVRNAEYASEVQLQQQLQRRQNNQLHYHQQQQHLQFGPDSSALISGFCLTKSANVDLPPYLEDQQQQQSAEQLNNCHIDCGGNIVVSNTHHHHHLHSSNHRNNSSGISVGSSVQCCAQELSFHHHHHNHPLHQHQQQQSQQSQQRHHHQQQQQHDTESDEDEIALYPLNNQVGGHTRLLLLNQSTVIKPLNLRELEFYQNIPSDIQQFVPKYRGVMQATTMGGTKLEKRYSPSFRDDPGRKTAASKRKREEVLRMKIHKNGIPSEVLKSISQIDNSNKQYFLMLENITSCYRQPCILDLKMGTRQHGDDASAEKRSKQMAKCAASTSASLGVRLCGMQVYQADIDHYMKKDKYWGRELNEDGFKGALHNFFHNGFRLRTKVIGKVLDKLEQMRRVIEKQSSYRFYSCSLLIVYEGYEEPPTTPASSSFPSEPDYHILETESNSYCYDADASNSSIEQFNMSSSHDDQPDDTGSSNTTSSAHQRLNASMATVATAAAAAKAAASAVTSLSTSATSSGASSGGSCSSVSGSAGSKGKAPFVPISEETVYPGVCDVTMNVPMGTTQNVTSSSPHSMDSWMNYSSNSSSDDYATAFVVPTHVQNAEADASSDFDGGFSGRVVPPSRKLSNVEAVERIRERSSSLTSTVPASMAMTTTVTTTTATAPSASHCCGSISVVNNNNSSSSCGKAYDQSDAGYHEDEERDDLDDDEEGAVDDDDDEDDEGHLVTSKRHRGKESAERRAASKVQQTLRRKLSSKSKSTSISGGSTGSSTQGLADVRMIDFAHTTFEIKNGTSMCSTNTKVHHGPDSGFLRGLDSLKRILTEICDEH</sequence>
<feature type="compositionally biased region" description="Low complexity" evidence="5">
    <location>
        <begin position="113"/>
        <end position="128"/>
    </location>
</feature>
<name>A0ABM1XTL5_AEDAL</name>
<protein>
    <recommendedName>
        <fullName evidence="4">Kinase</fullName>
        <ecNumber evidence="4">2.7.-.-</ecNumber>
    </recommendedName>
</protein>
<dbReference type="Pfam" id="PF03770">
    <property type="entry name" value="IPK"/>
    <property type="match status" value="2"/>
</dbReference>
<feature type="region of interest" description="Disordered" evidence="5">
    <location>
        <begin position="97"/>
        <end position="128"/>
    </location>
</feature>
<evidence type="ECO:0000256" key="5">
    <source>
        <dbReference type="SAM" id="MobiDB-lite"/>
    </source>
</evidence>
<evidence type="ECO:0000313" key="6">
    <source>
        <dbReference type="EnsemblMetazoa" id="AALFPA23_002733.P2723"/>
    </source>
</evidence>
<feature type="region of interest" description="Disordered" evidence="5">
    <location>
        <begin position="280"/>
        <end position="313"/>
    </location>
</feature>
<evidence type="ECO:0000256" key="3">
    <source>
        <dbReference type="ARBA" id="ARBA00022777"/>
    </source>
</evidence>
<reference evidence="7" key="1">
    <citation type="journal article" date="2015" name="Proc. Natl. Acad. Sci. U.S.A.">
        <title>Genome sequence of the Asian Tiger mosquito, Aedes albopictus, reveals insights into its biology, genetics, and evolution.</title>
        <authorList>
            <person name="Chen X.G."/>
            <person name="Jiang X."/>
            <person name="Gu J."/>
            <person name="Xu M."/>
            <person name="Wu Y."/>
            <person name="Deng Y."/>
            <person name="Zhang C."/>
            <person name="Bonizzoni M."/>
            <person name="Dermauw W."/>
            <person name="Vontas J."/>
            <person name="Armbruster P."/>
            <person name="Huang X."/>
            <person name="Yang Y."/>
            <person name="Zhang H."/>
            <person name="He W."/>
            <person name="Peng H."/>
            <person name="Liu Y."/>
            <person name="Wu K."/>
            <person name="Chen J."/>
            <person name="Lirakis M."/>
            <person name="Topalis P."/>
            <person name="Van Leeuwen T."/>
            <person name="Hall A.B."/>
            <person name="Jiang X."/>
            <person name="Thorpe C."/>
            <person name="Mueller R.L."/>
            <person name="Sun C."/>
            <person name="Waterhouse R.M."/>
            <person name="Yan G."/>
            <person name="Tu Z.J."/>
            <person name="Fang X."/>
            <person name="James A.A."/>
        </authorList>
    </citation>
    <scope>NUCLEOTIDE SEQUENCE [LARGE SCALE GENOMIC DNA]</scope>
    <source>
        <strain evidence="7">Foshan</strain>
    </source>
</reference>
<evidence type="ECO:0000256" key="1">
    <source>
        <dbReference type="ARBA" id="ARBA00007374"/>
    </source>
</evidence>
<dbReference type="InterPro" id="IPR038286">
    <property type="entry name" value="IPK_sf"/>
</dbReference>
<feature type="compositionally biased region" description="Acidic residues" evidence="5">
    <location>
        <begin position="850"/>
        <end position="874"/>
    </location>
</feature>
<feature type="compositionally biased region" description="Polar residues" evidence="5">
    <location>
        <begin position="624"/>
        <end position="634"/>
    </location>
</feature>
<evidence type="ECO:0000313" key="7">
    <source>
        <dbReference type="Proteomes" id="UP000069940"/>
    </source>
</evidence>
<dbReference type="Gene3D" id="3.30.470.160">
    <property type="entry name" value="Inositol polyphosphate kinase"/>
    <property type="match status" value="2"/>
</dbReference>
<feature type="region of interest" description="Disordered" evidence="5">
    <location>
        <begin position="612"/>
        <end position="634"/>
    </location>
</feature>
<accession>A0ABM1XTL5</accession>
<feature type="region of interest" description="Disordered" evidence="5">
    <location>
        <begin position="665"/>
        <end position="689"/>
    </location>
</feature>
<dbReference type="InterPro" id="IPR005522">
    <property type="entry name" value="IPK"/>
</dbReference>
<organism evidence="6 7">
    <name type="scientific">Aedes albopictus</name>
    <name type="common">Asian tiger mosquito</name>
    <name type="synonym">Stegomyia albopicta</name>
    <dbReference type="NCBI Taxonomy" id="7160"/>
    <lineage>
        <taxon>Eukaryota</taxon>
        <taxon>Metazoa</taxon>
        <taxon>Ecdysozoa</taxon>
        <taxon>Arthropoda</taxon>
        <taxon>Hexapoda</taxon>
        <taxon>Insecta</taxon>
        <taxon>Pterygota</taxon>
        <taxon>Neoptera</taxon>
        <taxon>Endopterygota</taxon>
        <taxon>Diptera</taxon>
        <taxon>Nematocera</taxon>
        <taxon>Culicoidea</taxon>
        <taxon>Culicidae</taxon>
        <taxon>Culicinae</taxon>
        <taxon>Aedini</taxon>
        <taxon>Aedes</taxon>
        <taxon>Stegomyia</taxon>
    </lineage>
</organism>
<evidence type="ECO:0000256" key="2">
    <source>
        <dbReference type="ARBA" id="ARBA00022679"/>
    </source>
</evidence>
<keyword evidence="3 4" id="KW-0418">Kinase</keyword>
<dbReference type="EnsemblMetazoa" id="AALFPA23_002733.R2723">
    <property type="protein sequence ID" value="AALFPA23_002733.P2723"/>
    <property type="gene ID" value="AALFPA23_002733"/>
</dbReference>
<dbReference type="SUPFAM" id="SSF56104">
    <property type="entry name" value="SAICAR synthase-like"/>
    <property type="match status" value="1"/>
</dbReference>
<dbReference type="GeneID" id="109422366"/>
<feature type="compositionally biased region" description="Low complexity" evidence="5">
    <location>
        <begin position="908"/>
        <end position="923"/>
    </location>
</feature>